<comment type="caution">
    <text evidence="11">The sequence shown here is derived from an EMBL/GenBank/DDBJ whole genome shotgun (WGS) entry which is preliminary data.</text>
</comment>
<evidence type="ECO:0000313" key="12">
    <source>
        <dbReference type="Proteomes" id="UP000177885"/>
    </source>
</evidence>
<evidence type="ECO:0000256" key="5">
    <source>
        <dbReference type="ARBA" id="ARBA00022750"/>
    </source>
</evidence>
<dbReference type="PANTHER" id="PTHR33695">
    <property type="entry name" value="LIPOPROTEIN SIGNAL PEPTIDASE"/>
    <property type="match status" value="1"/>
</dbReference>
<feature type="transmembrane region" description="Helical" evidence="10">
    <location>
        <begin position="86"/>
        <end position="104"/>
    </location>
</feature>
<comment type="similarity">
    <text evidence="1 9">Belongs to the peptidase A8 family.</text>
</comment>
<dbReference type="EMBL" id="MGDT01000004">
    <property type="protein sequence ID" value="OGL67041.1"/>
    <property type="molecule type" value="Genomic_DNA"/>
</dbReference>
<name>A0A1F7TM41_9BACT</name>
<dbReference type="PRINTS" id="PR00781">
    <property type="entry name" value="LIPOSIGPTASE"/>
</dbReference>
<proteinExistence type="inferred from homology"/>
<dbReference type="GO" id="GO:0004190">
    <property type="term" value="F:aspartic-type endopeptidase activity"/>
    <property type="evidence" value="ECO:0007669"/>
    <property type="project" value="UniProtKB-KW"/>
</dbReference>
<evidence type="ECO:0000256" key="3">
    <source>
        <dbReference type="ARBA" id="ARBA00022670"/>
    </source>
</evidence>
<dbReference type="InterPro" id="IPR001872">
    <property type="entry name" value="Peptidase_A8"/>
</dbReference>
<sequence>MINTYRTLILLGVSAVVLADEWFKSWALVHLPAEGTVPAGLLALIIHKNPGIAFDLPFKMPLIIAISLFIGAFLIRLAWTSRYSRPNASVFALMVVLGALGNLYDRVAYGFTVDYLMISGRLAVNLCDGIIIAGVVGLLFSGKLEKLSTPPLTKRPESGIL</sequence>
<evidence type="ECO:0000256" key="7">
    <source>
        <dbReference type="ARBA" id="ARBA00022989"/>
    </source>
</evidence>
<evidence type="ECO:0000256" key="6">
    <source>
        <dbReference type="ARBA" id="ARBA00022801"/>
    </source>
</evidence>
<keyword evidence="5" id="KW-0064">Aspartyl protease</keyword>
<reference evidence="11 12" key="1">
    <citation type="journal article" date="2016" name="Nat. Commun.">
        <title>Thousands of microbial genomes shed light on interconnected biogeochemical processes in an aquifer system.</title>
        <authorList>
            <person name="Anantharaman K."/>
            <person name="Brown C.T."/>
            <person name="Hug L.A."/>
            <person name="Sharon I."/>
            <person name="Castelle C.J."/>
            <person name="Probst A.J."/>
            <person name="Thomas B.C."/>
            <person name="Singh A."/>
            <person name="Wilkins M.J."/>
            <person name="Karaoz U."/>
            <person name="Brodie E.L."/>
            <person name="Williams K.H."/>
            <person name="Hubbard S.S."/>
            <person name="Banfield J.F."/>
        </authorList>
    </citation>
    <scope>NUCLEOTIDE SEQUENCE [LARGE SCALE GENOMIC DNA]</scope>
</reference>
<dbReference type="STRING" id="1802385.A2856_00965"/>
<protein>
    <submittedName>
        <fullName evidence="11">Uncharacterized protein</fullName>
    </submittedName>
</protein>
<evidence type="ECO:0000256" key="9">
    <source>
        <dbReference type="RuleBase" id="RU004181"/>
    </source>
</evidence>
<feature type="transmembrane region" description="Helical" evidence="10">
    <location>
        <begin position="116"/>
        <end position="140"/>
    </location>
</feature>
<dbReference type="Pfam" id="PF01252">
    <property type="entry name" value="Peptidase_A8"/>
    <property type="match status" value="1"/>
</dbReference>
<gene>
    <name evidence="11" type="ORF">A2856_00965</name>
</gene>
<dbReference type="Proteomes" id="UP000177885">
    <property type="component" value="Unassembled WGS sequence"/>
</dbReference>
<evidence type="ECO:0000313" key="11">
    <source>
        <dbReference type="EMBL" id="OGL67041.1"/>
    </source>
</evidence>
<evidence type="ECO:0000256" key="2">
    <source>
        <dbReference type="ARBA" id="ARBA00022475"/>
    </source>
</evidence>
<evidence type="ECO:0000256" key="10">
    <source>
        <dbReference type="SAM" id="Phobius"/>
    </source>
</evidence>
<organism evidence="11 12">
    <name type="scientific">Candidatus Uhrbacteria bacterium RIFCSPHIGHO2_01_FULL_63_20</name>
    <dbReference type="NCBI Taxonomy" id="1802385"/>
    <lineage>
        <taxon>Bacteria</taxon>
        <taxon>Candidatus Uhriibacteriota</taxon>
    </lineage>
</organism>
<dbReference type="GO" id="GO:0016020">
    <property type="term" value="C:membrane"/>
    <property type="evidence" value="ECO:0007669"/>
    <property type="project" value="InterPro"/>
</dbReference>
<dbReference type="GO" id="GO:0006508">
    <property type="term" value="P:proteolysis"/>
    <property type="evidence" value="ECO:0007669"/>
    <property type="project" value="UniProtKB-KW"/>
</dbReference>
<evidence type="ECO:0000256" key="1">
    <source>
        <dbReference type="ARBA" id="ARBA00006139"/>
    </source>
</evidence>
<keyword evidence="6" id="KW-0378">Hydrolase</keyword>
<keyword evidence="2" id="KW-1003">Cell membrane</keyword>
<keyword evidence="8 10" id="KW-0472">Membrane</keyword>
<keyword evidence="3" id="KW-0645">Protease</keyword>
<dbReference type="AlphaFoldDB" id="A0A1F7TM41"/>
<keyword evidence="7 10" id="KW-1133">Transmembrane helix</keyword>
<feature type="transmembrane region" description="Helical" evidence="10">
    <location>
        <begin position="60"/>
        <end position="79"/>
    </location>
</feature>
<accession>A0A1F7TM41</accession>
<evidence type="ECO:0000256" key="4">
    <source>
        <dbReference type="ARBA" id="ARBA00022692"/>
    </source>
</evidence>
<keyword evidence="4 10" id="KW-0812">Transmembrane</keyword>
<evidence type="ECO:0000256" key="8">
    <source>
        <dbReference type="ARBA" id="ARBA00023136"/>
    </source>
</evidence>
<dbReference type="PANTHER" id="PTHR33695:SF1">
    <property type="entry name" value="LIPOPROTEIN SIGNAL PEPTIDASE"/>
    <property type="match status" value="1"/>
</dbReference>